<accession>A0A226EFG1</accession>
<dbReference type="InterPro" id="IPR042216">
    <property type="entry name" value="MitoNEET_CISD"/>
</dbReference>
<evidence type="ECO:0000313" key="7">
    <source>
        <dbReference type="EMBL" id="OXA56110.1"/>
    </source>
</evidence>
<name>A0A226EFG1_FOLCA</name>
<evidence type="ECO:0000256" key="5">
    <source>
        <dbReference type="ARBA" id="ARBA00034078"/>
    </source>
</evidence>
<organism evidence="7 8">
    <name type="scientific">Folsomia candida</name>
    <name type="common">Springtail</name>
    <dbReference type="NCBI Taxonomy" id="158441"/>
    <lineage>
        <taxon>Eukaryota</taxon>
        <taxon>Metazoa</taxon>
        <taxon>Ecdysozoa</taxon>
        <taxon>Arthropoda</taxon>
        <taxon>Hexapoda</taxon>
        <taxon>Collembola</taxon>
        <taxon>Entomobryomorpha</taxon>
        <taxon>Isotomoidea</taxon>
        <taxon>Isotomidae</taxon>
        <taxon>Proisotominae</taxon>
        <taxon>Folsomia</taxon>
    </lineage>
</organism>
<dbReference type="OrthoDB" id="15717at2759"/>
<feature type="domain" description="Iron-binding zinc finger CDGSH type" evidence="6">
    <location>
        <begin position="83"/>
        <end position="118"/>
    </location>
</feature>
<dbReference type="Proteomes" id="UP000198287">
    <property type="component" value="Unassembled WGS sequence"/>
</dbReference>
<evidence type="ECO:0000256" key="4">
    <source>
        <dbReference type="ARBA" id="ARBA00023014"/>
    </source>
</evidence>
<protein>
    <submittedName>
        <fullName evidence="7">CDGSH iron-sulfur domain-containing protein 3, mitochondrial</fullName>
    </submittedName>
</protein>
<dbReference type="Pfam" id="PF09360">
    <property type="entry name" value="zf-CDGSH"/>
    <property type="match status" value="2"/>
</dbReference>
<evidence type="ECO:0000256" key="3">
    <source>
        <dbReference type="ARBA" id="ARBA00023004"/>
    </source>
</evidence>
<gene>
    <name evidence="7" type="ORF">Fcan01_10035</name>
</gene>
<sequence>MAMLLRSLSGQLSRNFPSNGVVKSQGFRSLTPALAAEVKGQIAKKTPTKVLCEEGKSYAWCACGLSGKQPFCDGSHKNSTLGLTPVRWTATSSKEIFFCNCKQTNKRPFCDGSHKKLA</sequence>
<keyword evidence="4" id="KW-0411">Iron-sulfur</keyword>
<evidence type="ECO:0000256" key="2">
    <source>
        <dbReference type="ARBA" id="ARBA00022723"/>
    </source>
</evidence>
<comment type="caution">
    <text evidence="7">The sequence shown here is derived from an EMBL/GenBank/DDBJ whole genome shotgun (WGS) entry which is preliminary data.</text>
</comment>
<reference evidence="7 8" key="1">
    <citation type="submission" date="2015-12" db="EMBL/GenBank/DDBJ databases">
        <title>The genome of Folsomia candida.</title>
        <authorList>
            <person name="Faddeeva A."/>
            <person name="Derks M.F."/>
            <person name="Anvar Y."/>
            <person name="Smit S."/>
            <person name="Van Straalen N."/>
            <person name="Roelofs D."/>
        </authorList>
    </citation>
    <scope>NUCLEOTIDE SEQUENCE [LARGE SCALE GENOMIC DNA]</scope>
    <source>
        <strain evidence="7 8">VU population</strain>
        <tissue evidence="7">Whole body</tissue>
    </source>
</reference>
<feature type="domain" description="Iron-binding zinc finger CDGSH type" evidence="6">
    <location>
        <begin position="45"/>
        <end position="82"/>
    </location>
</feature>
<dbReference type="InterPro" id="IPR018967">
    <property type="entry name" value="FeS-contain_CDGSH-typ"/>
</dbReference>
<dbReference type="Gene3D" id="3.40.5.90">
    <property type="entry name" value="CDGSH iron-sulfur domain, mitoNEET-type"/>
    <property type="match status" value="2"/>
</dbReference>
<keyword evidence="3" id="KW-0408">Iron</keyword>
<dbReference type="GO" id="GO:0051537">
    <property type="term" value="F:2 iron, 2 sulfur cluster binding"/>
    <property type="evidence" value="ECO:0007669"/>
    <property type="project" value="UniProtKB-KW"/>
</dbReference>
<comment type="cofactor">
    <cofactor evidence="5">
        <name>[2Fe-2S] cluster</name>
        <dbReference type="ChEBI" id="CHEBI:190135"/>
    </cofactor>
</comment>
<dbReference type="STRING" id="158441.A0A226EFG1"/>
<dbReference type="GO" id="GO:0046872">
    <property type="term" value="F:metal ion binding"/>
    <property type="evidence" value="ECO:0007669"/>
    <property type="project" value="UniProtKB-KW"/>
</dbReference>
<evidence type="ECO:0000259" key="6">
    <source>
        <dbReference type="SMART" id="SM00704"/>
    </source>
</evidence>
<dbReference type="AlphaFoldDB" id="A0A226EFG1"/>
<evidence type="ECO:0000256" key="1">
    <source>
        <dbReference type="ARBA" id="ARBA00022714"/>
    </source>
</evidence>
<keyword evidence="2" id="KW-0479">Metal-binding</keyword>
<dbReference type="PANTHER" id="PTHR46491:SF3">
    <property type="entry name" value="CDGSH IRON-SULFUR DOMAIN-CONTAINING PROTEIN 3, MITOCHONDRIAL"/>
    <property type="match status" value="1"/>
</dbReference>
<dbReference type="GO" id="GO:0005739">
    <property type="term" value="C:mitochondrion"/>
    <property type="evidence" value="ECO:0007669"/>
    <property type="project" value="TreeGrafter"/>
</dbReference>
<dbReference type="PANTHER" id="PTHR46491">
    <property type="entry name" value="CDGSH IRON SULFUR DOMAIN PROTEIN HOMOLOG"/>
    <property type="match status" value="1"/>
</dbReference>
<keyword evidence="8" id="KW-1185">Reference proteome</keyword>
<dbReference type="EMBL" id="LNIX01000004">
    <property type="protein sequence ID" value="OXA56110.1"/>
    <property type="molecule type" value="Genomic_DNA"/>
</dbReference>
<dbReference type="SMART" id="SM00704">
    <property type="entry name" value="ZnF_CDGSH"/>
    <property type="match status" value="2"/>
</dbReference>
<keyword evidence="1" id="KW-0001">2Fe-2S</keyword>
<dbReference type="InterPro" id="IPR052950">
    <property type="entry name" value="CISD"/>
</dbReference>
<evidence type="ECO:0000313" key="8">
    <source>
        <dbReference type="Proteomes" id="UP000198287"/>
    </source>
</evidence>
<proteinExistence type="predicted"/>